<dbReference type="PROSITE" id="PS50122">
    <property type="entry name" value="CHEB"/>
    <property type="match status" value="1"/>
</dbReference>
<dbReference type="SMART" id="SM00091">
    <property type="entry name" value="PAS"/>
    <property type="match status" value="5"/>
</dbReference>
<dbReference type="Pfam" id="PF13185">
    <property type="entry name" value="GAF_2"/>
    <property type="match status" value="1"/>
</dbReference>
<dbReference type="SMART" id="SM00138">
    <property type="entry name" value="MeTrc"/>
    <property type="match status" value="1"/>
</dbReference>
<feature type="domain" description="PAC" evidence="11">
    <location>
        <begin position="1364"/>
        <end position="1416"/>
    </location>
</feature>
<feature type="domain" description="PAS" evidence="10">
    <location>
        <begin position="1161"/>
        <end position="1235"/>
    </location>
</feature>
<reference evidence="14 15" key="1">
    <citation type="submission" date="2017-05" db="EMBL/GenBank/DDBJ databases">
        <authorList>
            <person name="Varghese N."/>
            <person name="Submissions S."/>
        </authorList>
    </citation>
    <scope>NUCLEOTIDE SEQUENCE [LARGE SCALE GENOMIC DNA]</scope>
    <source>
        <strain evidence="14 15">DSM 25457</strain>
    </source>
</reference>
<feature type="modified residue" description="4-aspartylphosphate" evidence="6">
    <location>
        <position position="1870"/>
    </location>
</feature>
<dbReference type="SUPFAM" id="SSF55781">
    <property type="entry name" value="GAF domain-like"/>
    <property type="match status" value="1"/>
</dbReference>
<dbReference type="InterPro" id="IPR050903">
    <property type="entry name" value="Bact_Chemotaxis_MeTrfase"/>
</dbReference>
<feature type="domain" description="PAC" evidence="11">
    <location>
        <begin position="1239"/>
        <end position="1289"/>
    </location>
</feature>
<dbReference type="SMART" id="SM00448">
    <property type="entry name" value="REC"/>
    <property type="match status" value="1"/>
</dbReference>
<dbReference type="InterPro" id="IPR000014">
    <property type="entry name" value="PAS"/>
</dbReference>
<dbReference type="Pfam" id="PF00072">
    <property type="entry name" value="Response_reg"/>
    <property type="match status" value="1"/>
</dbReference>
<dbReference type="Proteomes" id="UP001158067">
    <property type="component" value="Unassembled WGS sequence"/>
</dbReference>
<dbReference type="InterPro" id="IPR022641">
    <property type="entry name" value="CheR_N"/>
</dbReference>
<dbReference type="InterPro" id="IPR003594">
    <property type="entry name" value="HATPase_dom"/>
</dbReference>
<dbReference type="SMART" id="SM00388">
    <property type="entry name" value="HisKA"/>
    <property type="match status" value="1"/>
</dbReference>
<dbReference type="PROSITE" id="PS50113">
    <property type="entry name" value="PAC"/>
    <property type="match status" value="3"/>
</dbReference>
<feature type="active site" evidence="5">
    <location>
        <position position="159"/>
    </location>
</feature>
<dbReference type="Pfam" id="PF01339">
    <property type="entry name" value="CheB_methylest"/>
    <property type="match status" value="1"/>
</dbReference>
<dbReference type="InterPro" id="IPR011006">
    <property type="entry name" value="CheY-like_superfamily"/>
</dbReference>
<dbReference type="InterPro" id="IPR035909">
    <property type="entry name" value="CheB_C"/>
</dbReference>
<dbReference type="InterPro" id="IPR035965">
    <property type="entry name" value="PAS-like_dom_sf"/>
</dbReference>
<dbReference type="Gene3D" id="3.30.565.10">
    <property type="entry name" value="Histidine kinase-like ATPase, C-terminal domain"/>
    <property type="match status" value="1"/>
</dbReference>
<keyword evidence="6" id="KW-0597">Phosphoprotein</keyword>
<evidence type="ECO:0000256" key="4">
    <source>
        <dbReference type="ARBA" id="ARBA00022777"/>
    </source>
</evidence>
<dbReference type="InterPro" id="IPR000780">
    <property type="entry name" value="CheR_MeTrfase"/>
</dbReference>
<dbReference type="SMART" id="SM00065">
    <property type="entry name" value="GAF"/>
    <property type="match status" value="1"/>
</dbReference>
<evidence type="ECO:0000256" key="5">
    <source>
        <dbReference type="PROSITE-ProRule" id="PRU00050"/>
    </source>
</evidence>
<dbReference type="Gene3D" id="3.30.450.20">
    <property type="entry name" value="PAS domain"/>
    <property type="match status" value="5"/>
</dbReference>
<feature type="domain" description="CheB-type methylesterase" evidence="12">
    <location>
        <begin position="16"/>
        <end position="211"/>
    </location>
</feature>
<keyword evidence="7" id="KW-0175">Coiled coil</keyword>
<feature type="domain" description="Histidine kinase" evidence="8">
    <location>
        <begin position="1558"/>
        <end position="1786"/>
    </location>
</feature>
<dbReference type="InterPro" id="IPR003018">
    <property type="entry name" value="GAF"/>
</dbReference>
<dbReference type="PANTHER" id="PTHR24422:SF27">
    <property type="entry name" value="PROTEIN-GLUTAMATE O-METHYLTRANSFERASE"/>
    <property type="match status" value="1"/>
</dbReference>
<evidence type="ECO:0000313" key="14">
    <source>
        <dbReference type="EMBL" id="SMP59282.1"/>
    </source>
</evidence>
<feature type="active site" evidence="5">
    <location>
        <position position="55"/>
    </location>
</feature>
<sequence length="1936" mass="215427">MNKVPEPTLPEPSSNATSGPLIVGVGASAGGLDAFKELLVALGDSPGLAVVFIQHMDSSSKSLLIGLLQSTTSMDVVEINNRKKLKANTVYLCPPQATLELKNGFVRVAKADEKSARKTMAEPTDVHRQWLAIDHFFHSIAEDQSDRGIGVILSGGGSDGTLGLKAISDRGGLTFAQEPTSAKHDSMPRSAATTGVADHVLTPANIGVELLRYAAHLADVGDERSLKETRHEIIEAIPAITETLFKVTEHNFQHYKITTLCRRIQRRMQVLQISDASGYVSHLENHEDEAHSLFRELLIGVTHFFRDPDAFESLSDSVLTKIFAGRSKDDTVRIWVAGCANGSEPYTLAILCRETMERLNVSPEVQIFATDIDERALDVGRAGVYPIGIEEHVSPERLKRFFVKRGKRYHATKEIRELILFSSHNLISDPPFSRQDLICCRNLLIYLGSHLQNKLIPLFHYALRPSGYLFLGPSETITTHGELFRPHDAQHRISQRKGTAIGTPARPSQRTLIVPATSTDPLQHDPHTDLTSMRQRILLDEFAPKSCVIDADGQVLNSDADMNKYLSVGGGDFHNNIIKMAAKGLRIGLRAAINEATKTLRKVQHENMSIRDGDKTQEVMVTVQPMPQLGEDEQLFMVVFHDVGLSIDRTAAGSPEVPERDDADSIITQMETELQTTRDDLERTMQDMEAANEELKSSNEELLSMNEELQSANEELATSKEETRASVDEVGRAHATMENLLRSTQIATVFLDEAGLVQWFSPSASDIYNLIPTDIGRPLRHITHNMLEMTDINGGASQPTAKAGKERTSNPILPREDEIQRHDGRWYLRRVLPFLRGEKHDGVIITFVDVTTQKLAALRQATEHSVAEILTAAESFSDVVQDILDSIRTSLRADICSLWLVDSQSKSLRCEKLSIQPGDHHLEQFADKNGKVQFSIGEGLPGRVWKSRKPQWIVDVASDPTFKRAEASEIGLHTSMAMPIIVSDQCYGVIELFTYAQIESDRAILGMLRSVGLQIGQFINRRRLDEELRDQESRKSAIMKASLDAIITMDTEGRVVDFNPAAERTFGYSSVEVIGRPMAEILVPTEDREAHANGLHRYLQTGESTVIGQRTELTALRADGSKFPIEIAINAATTRRGEPFFTAYLRDITAQKQFVDSIQDREAQLRRVIDNTLGFIGVLEPDGTLLEANSPALKAGGLTRDDVVGRKFWDLYWWNYSPEVMDEVKRLVAKVASGEAIRKDMTYRISGDDRRPLDFMMNPIFDADGKVTYLIPSGLDICDRKRTERELADSKVRFDLALEYGEIAVWSWDMNANDVIVDDNLRRLFGFEQNADVHLFDLLQRIDEADRNRVEAAIEHSIANAEVFDEEYRVNQSPGVTRWMRGRGRTRQTNEGKVADFFGVISDITARKHSERAIKDYANRLKMALKAGGLAAWQWSPGQSFWTSEVYDLLGISSDRIAGPELIFEVIHPDDLSRFQQWWQDAVGGTKPCECEFRIIRQSEVRWIVGVGEVIRNDAGKVVRMSGLYWDSTSEHLQADALRESEQRALRANKSKSEFLANMSHEIRTPMTAILGYADLLSEYVQDDEGRQHLSTIRRNGDFLLDIINDILDLSKIEAGKLEFVPEHFSPQSVIEDVRSIMEVRASENGLSLDVEYETDLPLEVESDAKRLKQILINLVGNAIKFTKEGGVRITIAYDRHGNRSSDQPQPQPLLRFRVIDTGIGITAEQQEKLFQPFSQADGTVTRDFGGTGLGLAISRRLAKMLGGDISIQSESGVGSTFEVTIAAGDVEDSPSTPLASSEAPVAPTQQVDSVELNCHILIVDDSRDIRFLSKRILSGAGAEVTEAEDGQEAIEIVEQAMTSSRVFDMVLLDMQMPKLDGYQTATQLRQLGFAGPIIALTADAMHGDMNRCIESGCNDYLSKPIDAGLLLSVASKLTT</sequence>
<dbReference type="Gene3D" id="3.40.50.150">
    <property type="entry name" value="Vaccinia Virus protein VP39"/>
    <property type="match status" value="1"/>
</dbReference>
<dbReference type="CDD" id="cd00130">
    <property type="entry name" value="PAS"/>
    <property type="match status" value="4"/>
</dbReference>
<evidence type="ECO:0000256" key="6">
    <source>
        <dbReference type="PROSITE-ProRule" id="PRU00169"/>
    </source>
</evidence>
<evidence type="ECO:0000259" key="11">
    <source>
        <dbReference type="PROSITE" id="PS50113"/>
    </source>
</evidence>
<comment type="catalytic activity">
    <reaction evidence="1">
        <text>ATP + protein L-histidine = ADP + protein N-phospho-L-histidine.</text>
        <dbReference type="EC" id="2.7.13.3"/>
    </reaction>
</comment>
<dbReference type="CDD" id="cd16922">
    <property type="entry name" value="HATPase_EvgS-ArcB-TorS-like"/>
    <property type="match status" value="1"/>
</dbReference>
<dbReference type="InterPro" id="IPR022642">
    <property type="entry name" value="CheR_C"/>
</dbReference>
<keyword evidence="5" id="KW-0145">Chemotaxis</keyword>
<dbReference type="CDD" id="cd17546">
    <property type="entry name" value="REC_hyHK_CKI1_RcsC-like"/>
    <property type="match status" value="1"/>
</dbReference>
<dbReference type="Pfam" id="PF02518">
    <property type="entry name" value="HATPase_c"/>
    <property type="match status" value="1"/>
</dbReference>
<dbReference type="Pfam" id="PF13596">
    <property type="entry name" value="PAS_10"/>
    <property type="match status" value="1"/>
</dbReference>
<evidence type="ECO:0000259" key="10">
    <source>
        <dbReference type="PROSITE" id="PS50112"/>
    </source>
</evidence>
<dbReference type="SUPFAM" id="SSF55785">
    <property type="entry name" value="PYP-like sensor domain (PAS domain)"/>
    <property type="match status" value="5"/>
</dbReference>
<dbReference type="InterPro" id="IPR000673">
    <property type="entry name" value="Sig_transdc_resp-reg_Me-estase"/>
</dbReference>
<feature type="domain" description="PAS" evidence="10">
    <location>
        <begin position="1031"/>
        <end position="1102"/>
    </location>
</feature>
<proteinExistence type="predicted"/>
<dbReference type="InterPro" id="IPR036890">
    <property type="entry name" value="HATPase_C_sf"/>
</dbReference>
<comment type="caution">
    <text evidence="14">The sequence shown here is derived from an EMBL/GenBank/DDBJ whole genome shotgun (WGS) entry which is preliminary data.</text>
</comment>
<protein>
    <recommendedName>
        <fullName evidence="2">histidine kinase</fullName>
        <ecNumber evidence="2">2.7.13.3</ecNumber>
    </recommendedName>
</protein>
<dbReference type="Pfam" id="PF03705">
    <property type="entry name" value="CheR_N"/>
    <property type="match status" value="1"/>
</dbReference>
<dbReference type="InterPro" id="IPR001610">
    <property type="entry name" value="PAC"/>
</dbReference>
<dbReference type="Pfam" id="PF00512">
    <property type="entry name" value="HisKA"/>
    <property type="match status" value="1"/>
</dbReference>
<evidence type="ECO:0000256" key="2">
    <source>
        <dbReference type="ARBA" id="ARBA00012438"/>
    </source>
</evidence>
<feature type="domain" description="Response regulatory" evidence="9">
    <location>
        <begin position="1816"/>
        <end position="1935"/>
    </location>
</feature>
<dbReference type="Gene3D" id="3.40.50.2300">
    <property type="match status" value="1"/>
</dbReference>
<dbReference type="EC" id="2.7.13.3" evidence="2"/>
<dbReference type="SUPFAM" id="SSF47384">
    <property type="entry name" value="Homodimeric domain of signal transducing histidine kinase"/>
    <property type="match status" value="1"/>
</dbReference>
<evidence type="ECO:0000256" key="3">
    <source>
        <dbReference type="ARBA" id="ARBA00022679"/>
    </source>
</evidence>
<dbReference type="InterPro" id="IPR029016">
    <property type="entry name" value="GAF-like_dom_sf"/>
</dbReference>
<name>A0ABY1Q6Y8_9BACT</name>
<dbReference type="PANTHER" id="PTHR24422">
    <property type="entry name" value="CHEMOTAXIS PROTEIN METHYLTRANSFERASE"/>
    <property type="match status" value="1"/>
</dbReference>
<evidence type="ECO:0000256" key="1">
    <source>
        <dbReference type="ARBA" id="ARBA00000085"/>
    </source>
</evidence>
<dbReference type="SMART" id="SM00086">
    <property type="entry name" value="PAC"/>
    <property type="match status" value="5"/>
</dbReference>
<evidence type="ECO:0000259" key="13">
    <source>
        <dbReference type="PROSITE" id="PS50123"/>
    </source>
</evidence>
<dbReference type="Pfam" id="PF01739">
    <property type="entry name" value="CheR"/>
    <property type="match status" value="1"/>
</dbReference>
<dbReference type="InterPro" id="IPR001789">
    <property type="entry name" value="Sig_transdc_resp-reg_receiver"/>
</dbReference>
<dbReference type="SMART" id="SM00387">
    <property type="entry name" value="HATPase_c"/>
    <property type="match status" value="1"/>
</dbReference>
<keyword evidence="4" id="KW-0418">Kinase</keyword>
<feature type="domain" description="PAS" evidence="10">
    <location>
        <begin position="1441"/>
        <end position="1486"/>
    </location>
</feature>
<evidence type="ECO:0000259" key="8">
    <source>
        <dbReference type="PROSITE" id="PS50109"/>
    </source>
</evidence>
<dbReference type="SUPFAM" id="SSF47757">
    <property type="entry name" value="Chemotaxis receptor methyltransferase CheR, N-terminal domain"/>
    <property type="match status" value="1"/>
</dbReference>
<dbReference type="CDD" id="cd16434">
    <property type="entry name" value="CheB-CheR_fusion"/>
    <property type="match status" value="1"/>
</dbReference>
<dbReference type="PROSITE" id="PS50112">
    <property type="entry name" value="PAS"/>
    <property type="match status" value="3"/>
</dbReference>
<dbReference type="InterPro" id="IPR003661">
    <property type="entry name" value="HisK_dim/P_dom"/>
</dbReference>
<accession>A0ABY1Q6Y8</accession>
<dbReference type="Pfam" id="PF08448">
    <property type="entry name" value="PAS_4"/>
    <property type="match status" value="1"/>
</dbReference>
<dbReference type="InterPro" id="IPR036097">
    <property type="entry name" value="HisK_dim/P_sf"/>
</dbReference>
<keyword evidence="5" id="KW-0378">Hydrolase</keyword>
<dbReference type="PRINTS" id="PR00996">
    <property type="entry name" value="CHERMTFRASE"/>
</dbReference>
<feature type="domain" description="PAC" evidence="11">
    <location>
        <begin position="1109"/>
        <end position="1160"/>
    </location>
</feature>
<dbReference type="SUPFAM" id="SSF52172">
    <property type="entry name" value="CheY-like"/>
    <property type="match status" value="1"/>
</dbReference>
<evidence type="ECO:0000259" key="9">
    <source>
        <dbReference type="PROSITE" id="PS50110"/>
    </source>
</evidence>
<dbReference type="PROSITE" id="PS50123">
    <property type="entry name" value="CHER"/>
    <property type="match status" value="1"/>
</dbReference>
<evidence type="ECO:0000313" key="15">
    <source>
        <dbReference type="Proteomes" id="UP001158067"/>
    </source>
</evidence>
<dbReference type="EMBL" id="FXUG01000006">
    <property type="protein sequence ID" value="SMP59282.1"/>
    <property type="molecule type" value="Genomic_DNA"/>
</dbReference>
<dbReference type="Pfam" id="PF13426">
    <property type="entry name" value="PAS_9"/>
    <property type="match status" value="1"/>
</dbReference>
<dbReference type="InterPro" id="IPR000700">
    <property type="entry name" value="PAS-assoc_C"/>
</dbReference>
<dbReference type="Gene3D" id="3.30.450.40">
    <property type="match status" value="1"/>
</dbReference>
<feature type="active site" evidence="5">
    <location>
        <position position="28"/>
    </location>
</feature>
<dbReference type="InterPro" id="IPR029063">
    <property type="entry name" value="SAM-dependent_MTases_sf"/>
</dbReference>
<evidence type="ECO:0000259" key="12">
    <source>
        <dbReference type="PROSITE" id="PS50122"/>
    </source>
</evidence>
<organism evidence="14 15">
    <name type="scientific">Neorhodopirellula lusitana</name>
    <dbReference type="NCBI Taxonomy" id="445327"/>
    <lineage>
        <taxon>Bacteria</taxon>
        <taxon>Pseudomonadati</taxon>
        <taxon>Planctomycetota</taxon>
        <taxon>Planctomycetia</taxon>
        <taxon>Pirellulales</taxon>
        <taxon>Pirellulaceae</taxon>
        <taxon>Neorhodopirellula</taxon>
    </lineage>
</organism>
<dbReference type="SUPFAM" id="SSF52738">
    <property type="entry name" value="Methylesterase CheB, C-terminal domain"/>
    <property type="match status" value="1"/>
</dbReference>
<dbReference type="InterPro" id="IPR005467">
    <property type="entry name" value="His_kinase_dom"/>
</dbReference>
<dbReference type="SUPFAM" id="SSF55874">
    <property type="entry name" value="ATPase domain of HSP90 chaperone/DNA topoisomerase II/histidine kinase"/>
    <property type="match status" value="1"/>
</dbReference>
<dbReference type="InterPro" id="IPR013655">
    <property type="entry name" value="PAS_fold_3"/>
</dbReference>
<dbReference type="Gene3D" id="1.10.287.130">
    <property type="match status" value="1"/>
</dbReference>
<dbReference type="Pfam" id="PF08447">
    <property type="entry name" value="PAS_3"/>
    <property type="match status" value="2"/>
</dbReference>
<dbReference type="CDD" id="cd00082">
    <property type="entry name" value="HisKA"/>
    <property type="match status" value="1"/>
</dbReference>
<dbReference type="InterPro" id="IPR013656">
    <property type="entry name" value="PAS_4"/>
</dbReference>
<feature type="coiled-coil region" evidence="7">
    <location>
        <begin position="667"/>
        <end position="726"/>
    </location>
</feature>
<dbReference type="PROSITE" id="PS50109">
    <property type="entry name" value="HIS_KIN"/>
    <property type="match status" value="1"/>
</dbReference>
<dbReference type="PROSITE" id="PS50110">
    <property type="entry name" value="RESPONSE_REGULATORY"/>
    <property type="match status" value="1"/>
</dbReference>
<dbReference type="Gene3D" id="3.40.50.180">
    <property type="entry name" value="Methylesterase CheB, C-terminal domain"/>
    <property type="match status" value="1"/>
</dbReference>
<dbReference type="NCBIfam" id="TIGR00229">
    <property type="entry name" value="sensory_box"/>
    <property type="match status" value="3"/>
</dbReference>
<evidence type="ECO:0000256" key="7">
    <source>
        <dbReference type="SAM" id="Coils"/>
    </source>
</evidence>
<keyword evidence="15" id="KW-1185">Reference proteome</keyword>
<keyword evidence="3" id="KW-0808">Transferase</keyword>
<gene>
    <name evidence="14" type="ORF">SAMN06265222_106200</name>
</gene>
<feature type="domain" description="CheR-type methyltransferase" evidence="13">
    <location>
        <begin position="251"/>
        <end position="477"/>
    </location>
</feature>
<dbReference type="SUPFAM" id="SSF53335">
    <property type="entry name" value="S-adenosyl-L-methionine-dependent methyltransferases"/>
    <property type="match status" value="1"/>
</dbReference>